<dbReference type="GO" id="GO:0004674">
    <property type="term" value="F:protein serine/threonine kinase activity"/>
    <property type="evidence" value="ECO:0007669"/>
    <property type="project" value="TreeGrafter"/>
</dbReference>
<keyword evidence="5" id="KW-0067">ATP-binding</keyword>
<dbReference type="GO" id="GO:0016020">
    <property type="term" value="C:membrane"/>
    <property type="evidence" value="ECO:0007669"/>
    <property type="project" value="UniProtKB-SubCell"/>
</dbReference>
<keyword evidence="9" id="KW-1185">Reference proteome</keyword>
<evidence type="ECO:0000313" key="9">
    <source>
        <dbReference type="Proteomes" id="UP000005801"/>
    </source>
</evidence>
<sequence>MAKDTRVSTNPVDTLVSPPAGEFVRGEVVGERWRLDEFLSRGGMGRVWRAMDLRLQEPVAIKLMDPALVETNSARERFFREARAAAKLRGPHVVSVLDFDVDVKRRVPYIAMELLHGEDLARRLERGPLDYTATLAVLEDVCAAMTRAHRQQIIHRDLKPGNVFLVDTPGPLGAGDTGLAPPEPASTAAKVLDFGIVKLGLEPDARARPLTSVGMRLGTISYMSPEQIDNSRQVDRRADLWSIAVIAFECLTGRRPFQAESIVELINEICNGDTVVPSRVAPVPAGFDAWFARGTHRDIEHRFSTASELLEAFAALAGAADQVDASHPSGRSGVLASKLDLVQRQPAQGSPQIESWASDANQIDIRVLSEMTFKNAVVHEFLESGNKHFVTGSKGLGKTLLLTYKRFALSEQYQGRAVRLIPEGRPYLDLMGDLPSMRQAQIDLMSSLAQCKRLWAFAFRVAAVSNHAGLVDEDQDREDLQHFPKRLRAMVEGRPAQPTVVVKELLSLPFGQVNRLIDDTESFLEHKIRSLHSGMFMFVDKLDQALRQLPRRAWVHMQAGMIEAAWDLMNTNRHLKVFATIREEAFSSYESDIKTNLFGAASVLRYSKRDLEDMLEKLTRFYEGLPLRDFVIFDLVRASSVGRREAVFDYIYRHTLGRPRDLVIIASEISRNRRSLDEGTFKQIVRETSASLLVSNVFDEMRVFLEVLHDRDKRNHLLAALPYNVLTHDELVDLWCEFHGMPTDREYYELHGKNAEEAYHPFRELYDCGLLGVIARDPSTERKTQRFRQPHDAVAGSLRQLPRSRYYLLHPALQTLITRLAGGGHFRPFRHVAIGHGLSWPRHLGPMLDVQRAMFKVGERIDEDLEDAIFAILAKLERHLSAGEGFSLARELVASTDAYSRLCANLERSGFDELYLAVLELFPPLETPAEPPPAPARPATPERAMAEAQTQRPGPVRGRPAKRPSRGSATDRVVVAMLLVDMVKSTRMVQDLGDTHFVERLDLLEEALREVSAPRVLKGTGDGFLAVYDSVARAIAASDSLRAGFSDPPLRLNVHLGAVRLAANDALGSEVHRLFRMEAVSEEDRLGARPGPGEPQLPAQNRLVISRAAWTALPPETRERFVALGDFELESFDDPVSLYLELELEAD</sequence>
<keyword evidence="3" id="KW-0547">Nucleotide-binding</keyword>
<dbReference type="SUPFAM" id="SSF55073">
    <property type="entry name" value="Nucleotide cyclase"/>
    <property type="match status" value="1"/>
</dbReference>
<protein>
    <submittedName>
        <fullName evidence="8">Protein kinase</fullName>
    </submittedName>
</protein>
<feature type="region of interest" description="Disordered" evidence="6">
    <location>
        <begin position="927"/>
        <end position="968"/>
    </location>
</feature>
<dbReference type="Proteomes" id="UP000005801">
    <property type="component" value="Unassembled WGS sequence"/>
</dbReference>
<dbReference type="PANTHER" id="PTHR43289">
    <property type="entry name" value="MITOGEN-ACTIVATED PROTEIN KINASE KINASE KINASE 20-RELATED"/>
    <property type="match status" value="1"/>
</dbReference>
<organism evidence="8 9">
    <name type="scientific">Plesiocystis pacifica SIR-1</name>
    <dbReference type="NCBI Taxonomy" id="391625"/>
    <lineage>
        <taxon>Bacteria</taxon>
        <taxon>Pseudomonadati</taxon>
        <taxon>Myxococcota</taxon>
        <taxon>Polyangia</taxon>
        <taxon>Nannocystales</taxon>
        <taxon>Nannocystaceae</taxon>
        <taxon>Plesiocystis</taxon>
    </lineage>
</organism>
<gene>
    <name evidence="8" type="ORF">PPSIR1_13960</name>
</gene>
<accession>A6G8X7</accession>
<evidence type="ECO:0000256" key="2">
    <source>
        <dbReference type="ARBA" id="ARBA00022679"/>
    </source>
</evidence>
<dbReference type="EMBL" id="ABCS01000042">
    <property type="protein sequence ID" value="EDM77663.1"/>
    <property type="molecule type" value="Genomic_DNA"/>
</dbReference>
<keyword evidence="4 8" id="KW-0418">Kinase</keyword>
<dbReference type="InterPro" id="IPR011009">
    <property type="entry name" value="Kinase-like_dom_sf"/>
</dbReference>
<comment type="subcellular location">
    <subcellularLocation>
        <location evidence="1">Membrane</location>
        <topology evidence="1">Single-pass membrane protein</topology>
    </subcellularLocation>
</comment>
<feature type="compositionally biased region" description="Pro residues" evidence="6">
    <location>
        <begin position="927"/>
        <end position="938"/>
    </location>
</feature>
<evidence type="ECO:0000256" key="3">
    <source>
        <dbReference type="ARBA" id="ARBA00022741"/>
    </source>
</evidence>
<dbReference type="RefSeq" id="WP_006973172.1">
    <property type="nucleotide sequence ID" value="NZ_ABCS01000042.1"/>
</dbReference>
<dbReference type="PROSITE" id="PS50011">
    <property type="entry name" value="PROTEIN_KINASE_DOM"/>
    <property type="match status" value="1"/>
</dbReference>
<evidence type="ECO:0000256" key="5">
    <source>
        <dbReference type="ARBA" id="ARBA00022840"/>
    </source>
</evidence>
<dbReference type="Gene3D" id="3.30.70.1230">
    <property type="entry name" value="Nucleotide cyclase"/>
    <property type="match status" value="1"/>
</dbReference>
<evidence type="ECO:0000256" key="4">
    <source>
        <dbReference type="ARBA" id="ARBA00022777"/>
    </source>
</evidence>
<evidence type="ECO:0000256" key="1">
    <source>
        <dbReference type="ARBA" id="ARBA00004167"/>
    </source>
</evidence>
<comment type="caution">
    <text evidence="8">The sequence shown here is derived from an EMBL/GenBank/DDBJ whole genome shotgun (WGS) entry which is preliminary data.</text>
</comment>
<dbReference type="Gene3D" id="3.30.200.20">
    <property type="entry name" value="Phosphorylase Kinase, domain 1"/>
    <property type="match status" value="1"/>
</dbReference>
<feature type="compositionally biased region" description="Low complexity" evidence="6">
    <location>
        <begin position="939"/>
        <end position="948"/>
    </location>
</feature>
<evidence type="ECO:0000313" key="8">
    <source>
        <dbReference type="EMBL" id="EDM77663.1"/>
    </source>
</evidence>
<dbReference type="STRING" id="391625.PPSIR1_13960"/>
<dbReference type="Gene3D" id="1.10.510.10">
    <property type="entry name" value="Transferase(Phosphotransferase) domain 1"/>
    <property type="match status" value="1"/>
</dbReference>
<dbReference type="NCBIfam" id="NF047389">
    <property type="entry name" value="ATPase_Sll1717"/>
    <property type="match status" value="1"/>
</dbReference>
<dbReference type="eggNOG" id="COG0515">
    <property type="taxonomic scope" value="Bacteria"/>
</dbReference>
<proteinExistence type="predicted"/>
<reference evidence="8 9" key="1">
    <citation type="submission" date="2007-06" db="EMBL/GenBank/DDBJ databases">
        <authorList>
            <person name="Shimkets L."/>
            <person name="Ferriera S."/>
            <person name="Johnson J."/>
            <person name="Kravitz S."/>
            <person name="Beeson K."/>
            <person name="Sutton G."/>
            <person name="Rogers Y.-H."/>
            <person name="Friedman R."/>
            <person name="Frazier M."/>
            <person name="Venter J.C."/>
        </authorList>
    </citation>
    <scope>NUCLEOTIDE SEQUENCE [LARGE SCALE GENOMIC DNA]</scope>
    <source>
        <strain evidence="8 9">SIR-1</strain>
    </source>
</reference>
<dbReference type="SMART" id="SM00220">
    <property type="entry name" value="S_TKc"/>
    <property type="match status" value="1"/>
</dbReference>
<feature type="domain" description="Protein kinase" evidence="7">
    <location>
        <begin position="33"/>
        <end position="314"/>
    </location>
</feature>
<dbReference type="PROSITE" id="PS00108">
    <property type="entry name" value="PROTEIN_KINASE_ST"/>
    <property type="match status" value="1"/>
</dbReference>
<evidence type="ECO:0000259" key="7">
    <source>
        <dbReference type="PROSITE" id="PS50011"/>
    </source>
</evidence>
<dbReference type="GO" id="GO:0005524">
    <property type="term" value="F:ATP binding"/>
    <property type="evidence" value="ECO:0007669"/>
    <property type="project" value="UniProtKB-KW"/>
</dbReference>
<dbReference type="InterPro" id="IPR008271">
    <property type="entry name" value="Ser/Thr_kinase_AS"/>
</dbReference>
<dbReference type="CDD" id="cd14014">
    <property type="entry name" value="STKc_PknB_like"/>
    <property type="match status" value="1"/>
</dbReference>
<dbReference type="AlphaFoldDB" id="A6G8X7"/>
<dbReference type="InterPro" id="IPR059206">
    <property type="entry name" value="Sll1717-like"/>
</dbReference>
<evidence type="ECO:0000256" key="6">
    <source>
        <dbReference type="SAM" id="MobiDB-lite"/>
    </source>
</evidence>
<dbReference type="InterPro" id="IPR000719">
    <property type="entry name" value="Prot_kinase_dom"/>
</dbReference>
<dbReference type="SUPFAM" id="SSF56112">
    <property type="entry name" value="Protein kinase-like (PK-like)"/>
    <property type="match status" value="1"/>
</dbReference>
<name>A6G8X7_9BACT</name>
<keyword evidence="2" id="KW-0808">Transferase</keyword>
<dbReference type="Pfam" id="PF00069">
    <property type="entry name" value="Pkinase"/>
    <property type="match status" value="1"/>
</dbReference>
<dbReference type="PANTHER" id="PTHR43289:SF30">
    <property type="entry name" value="NON-SPECIFIC SERINE_THREONINE PROTEIN KINASE"/>
    <property type="match status" value="1"/>
</dbReference>
<dbReference type="InterPro" id="IPR029787">
    <property type="entry name" value="Nucleotide_cyclase"/>
</dbReference>